<dbReference type="FunFam" id="3.80.10.10:FF:000095">
    <property type="entry name" value="LRR receptor-like serine/threonine-protein kinase GSO1"/>
    <property type="match status" value="1"/>
</dbReference>
<dbReference type="GO" id="GO:0051707">
    <property type="term" value="P:response to other organism"/>
    <property type="evidence" value="ECO:0007669"/>
    <property type="project" value="UniProtKB-ARBA"/>
</dbReference>
<evidence type="ECO:0000259" key="13">
    <source>
        <dbReference type="Pfam" id="PF08263"/>
    </source>
</evidence>
<evidence type="ECO:0000313" key="14">
    <source>
        <dbReference type="EMBL" id="KAK9072500.1"/>
    </source>
</evidence>
<evidence type="ECO:0000256" key="11">
    <source>
        <dbReference type="SAM" id="Phobius"/>
    </source>
</evidence>
<organism evidence="14 15">
    <name type="scientific">Deinandra increscens subsp. villosa</name>
    <dbReference type="NCBI Taxonomy" id="3103831"/>
    <lineage>
        <taxon>Eukaryota</taxon>
        <taxon>Viridiplantae</taxon>
        <taxon>Streptophyta</taxon>
        <taxon>Embryophyta</taxon>
        <taxon>Tracheophyta</taxon>
        <taxon>Spermatophyta</taxon>
        <taxon>Magnoliopsida</taxon>
        <taxon>eudicotyledons</taxon>
        <taxon>Gunneridae</taxon>
        <taxon>Pentapetalae</taxon>
        <taxon>asterids</taxon>
        <taxon>campanulids</taxon>
        <taxon>Asterales</taxon>
        <taxon>Asteraceae</taxon>
        <taxon>Asteroideae</taxon>
        <taxon>Heliantheae alliance</taxon>
        <taxon>Madieae</taxon>
        <taxon>Madiinae</taxon>
        <taxon>Deinandra</taxon>
    </lineage>
</organism>
<dbReference type="InterPro" id="IPR003591">
    <property type="entry name" value="Leu-rich_rpt_typical-subtyp"/>
</dbReference>
<dbReference type="FunFam" id="3.80.10.10:FF:000213">
    <property type="entry name" value="Tyrosine-sulfated glycopeptide receptor 1"/>
    <property type="match status" value="1"/>
</dbReference>
<dbReference type="SMART" id="SM00369">
    <property type="entry name" value="LRR_TYP"/>
    <property type="match status" value="7"/>
</dbReference>
<protein>
    <recommendedName>
        <fullName evidence="13">Leucine-rich repeat-containing N-terminal plant-type domain-containing protein</fullName>
    </recommendedName>
</protein>
<keyword evidence="9 11" id="KW-0472">Membrane</keyword>
<evidence type="ECO:0000256" key="9">
    <source>
        <dbReference type="ARBA" id="ARBA00023136"/>
    </source>
</evidence>
<dbReference type="InterPro" id="IPR032675">
    <property type="entry name" value="LRR_dom_sf"/>
</dbReference>
<dbReference type="PANTHER" id="PTHR48063">
    <property type="entry name" value="LRR RECEPTOR-LIKE KINASE"/>
    <property type="match status" value="1"/>
</dbReference>
<dbReference type="Pfam" id="PF00560">
    <property type="entry name" value="LRR_1"/>
    <property type="match status" value="10"/>
</dbReference>
<keyword evidence="6 12" id="KW-0732">Signal</keyword>
<evidence type="ECO:0000256" key="5">
    <source>
        <dbReference type="ARBA" id="ARBA00022692"/>
    </source>
</evidence>
<name>A0AAP0DG70_9ASTR</name>
<feature type="domain" description="Leucine-rich repeat-containing N-terminal plant-type" evidence="13">
    <location>
        <begin position="48"/>
        <end position="93"/>
    </location>
</feature>
<evidence type="ECO:0000256" key="12">
    <source>
        <dbReference type="SAM" id="SignalP"/>
    </source>
</evidence>
<evidence type="ECO:0000256" key="7">
    <source>
        <dbReference type="ARBA" id="ARBA00022737"/>
    </source>
</evidence>
<keyword evidence="10" id="KW-0325">Glycoprotein</keyword>
<evidence type="ECO:0000256" key="2">
    <source>
        <dbReference type="ARBA" id="ARBA00009592"/>
    </source>
</evidence>
<sequence length="802" mass="90023">MTNHIYNNCLHLVFCMLLLIWVKMTSSTPLHFDYPPIEEASKYNCIGKERDALLNFKAYISKDPYGDLFNWTREEEGGRATNNCCYWRGVTCNDHSHVTSLELFDGNLEGKISHSLLNLSYLNHLDLSYNSFNGTIPMFISFMTQLEYLDLSWNHFSGKIPSQLGNLTNLQQLSLDGFSLAKEDKWVNVITSLQKLTRLSLKGCNLSHVTHPYSYSSINASSSIVFLELSDNKLDEIPKYLGNLCRLKSLYFDHNSMPVKLSDFLNNFSGCTSIALSVLYASGSRFSGSLPNDIQKFSALQDLDLSYNHLNGTINERVWELPNLEKIDLSSNSFQGAISKNIGSSKIMRIILSNNSLDVFSSLEDTSNRSNVEELYLSSNVIYGPIPSVPSTVRRLNLSKNKFYGGISFLCQIVDGCLVFLDLSNNSLTGPIPDCLWKFKKLQVLNLGYNKLSRKVPPSIGSLTSLMGLYLNNNRFSGELPLSLKNCSNLISLDLGGNRFSGNVPFWIGEELSFLHALRLTSNKFQGSIPIQLCQLVELRILDLSINNLNGTVPTCLNNLTAMVKDAHPDGNVGVPLYGFNVIEHLRITWKGTARDFNNIMGLLKVINLSKNNLTGKIPDELADLHELTALDLSMNALYGRIPSKIGDIKDLQVFDLSNNSLSGDIPSNMCEMHFLSYLDVSYNNLSGRIPSCPQIQTFDSSRYTRNLGLCGPPLIKHCPGDEEPPLVGQSEAEGEGIDELERWFYIGGTIGFSIGFWTICSGLLLYRRGRHAFFHYMNRLEDWVYVKVMVFIAKLKRITHP</sequence>
<keyword evidence="4" id="KW-0433">Leucine-rich repeat</keyword>
<dbReference type="InterPro" id="IPR001611">
    <property type="entry name" value="Leu-rich_rpt"/>
</dbReference>
<evidence type="ECO:0000256" key="3">
    <source>
        <dbReference type="ARBA" id="ARBA00022475"/>
    </source>
</evidence>
<keyword evidence="15" id="KW-1185">Reference proteome</keyword>
<keyword evidence="3" id="KW-1003">Cell membrane</keyword>
<dbReference type="AlphaFoldDB" id="A0AAP0DG70"/>
<evidence type="ECO:0000256" key="8">
    <source>
        <dbReference type="ARBA" id="ARBA00022989"/>
    </source>
</evidence>
<feature type="transmembrane region" description="Helical" evidence="11">
    <location>
        <begin position="744"/>
        <end position="767"/>
    </location>
</feature>
<accession>A0AAP0DG70</accession>
<gene>
    <name evidence="14" type="ORF">SSX86_008934</name>
</gene>
<dbReference type="GO" id="GO:0005886">
    <property type="term" value="C:plasma membrane"/>
    <property type="evidence" value="ECO:0007669"/>
    <property type="project" value="UniProtKB-SubCell"/>
</dbReference>
<dbReference type="InterPro" id="IPR046956">
    <property type="entry name" value="RLP23-like"/>
</dbReference>
<dbReference type="EMBL" id="JBCNJP010000010">
    <property type="protein sequence ID" value="KAK9072500.1"/>
    <property type="molecule type" value="Genomic_DNA"/>
</dbReference>
<dbReference type="FunFam" id="3.80.10.10:FF:000400">
    <property type="entry name" value="Nuclear pore complex protein NUP107"/>
    <property type="match status" value="1"/>
</dbReference>
<dbReference type="InterPro" id="IPR013210">
    <property type="entry name" value="LRR_N_plant-typ"/>
</dbReference>
<keyword evidence="8 11" id="KW-1133">Transmembrane helix</keyword>
<dbReference type="SUPFAM" id="SSF52058">
    <property type="entry name" value="L domain-like"/>
    <property type="match status" value="2"/>
</dbReference>
<evidence type="ECO:0000256" key="6">
    <source>
        <dbReference type="ARBA" id="ARBA00022729"/>
    </source>
</evidence>
<evidence type="ECO:0000256" key="4">
    <source>
        <dbReference type="ARBA" id="ARBA00022614"/>
    </source>
</evidence>
<evidence type="ECO:0000313" key="15">
    <source>
        <dbReference type="Proteomes" id="UP001408789"/>
    </source>
</evidence>
<dbReference type="Gene3D" id="3.80.10.10">
    <property type="entry name" value="Ribonuclease Inhibitor"/>
    <property type="match status" value="2"/>
</dbReference>
<comment type="subcellular location">
    <subcellularLocation>
        <location evidence="1">Cell membrane</location>
        <topology evidence="1">Single-pass type I membrane protein</topology>
    </subcellularLocation>
</comment>
<keyword evidence="5 11" id="KW-0812">Transmembrane</keyword>
<dbReference type="GO" id="GO:0009653">
    <property type="term" value="P:anatomical structure morphogenesis"/>
    <property type="evidence" value="ECO:0007669"/>
    <property type="project" value="UniProtKB-ARBA"/>
</dbReference>
<proteinExistence type="inferred from homology"/>
<dbReference type="Proteomes" id="UP001408789">
    <property type="component" value="Unassembled WGS sequence"/>
</dbReference>
<dbReference type="GO" id="GO:0006952">
    <property type="term" value="P:defense response"/>
    <property type="evidence" value="ECO:0007669"/>
    <property type="project" value="UniProtKB-ARBA"/>
</dbReference>
<keyword evidence="7" id="KW-0677">Repeat</keyword>
<dbReference type="GO" id="GO:0099402">
    <property type="term" value="P:plant organ development"/>
    <property type="evidence" value="ECO:0007669"/>
    <property type="project" value="UniProtKB-ARBA"/>
</dbReference>
<reference evidence="14 15" key="1">
    <citation type="submission" date="2024-04" db="EMBL/GenBank/DDBJ databases">
        <title>The reference genome of an endangered Asteraceae, Deinandra increscens subsp. villosa, native to the Central Coast of California.</title>
        <authorList>
            <person name="Guilliams M."/>
            <person name="Hasenstab-Lehman K."/>
            <person name="Meyer R."/>
            <person name="Mcevoy S."/>
        </authorList>
    </citation>
    <scope>NUCLEOTIDE SEQUENCE [LARGE SCALE GENOMIC DNA]</scope>
    <source>
        <tissue evidence="14">Leaf</tissue>
    </source>
</reference>
<feature type="signal peptide" evidence="12">
    <location>
        <begin position="1"/>
        <end position="27"/>
    </location>
</feature>
<dbReference type="PANTHER" id="PTHR48063:SF103">
    <property type="entry name" value="LEUCINE-RICH RECEPTOR-LIKE KINASE FAMILY PROTEIN"/>
    <property type="match status" value="1"/>
</dbReference>
<comment type="caution">
    <text evidence="14">The sequence shown here is derived from an EMBL/GenBank/DDBJ whole genome shotgun (WGS) entry which is preliminary data.</text>
</comment>
<comment type="similarity">
    <text evidence="2">Belongs to the RLP family.</text>
</comment>
<dbReference type="PRINTS" id="PR00019">
    <property type="entry name" value="LEURICHRPT"/>
</dbReference>
<feature type="chain" id="PRO_5042907744" description="Leucine-rich repeat-containing N-terminal plant-type domain-containing protein" evidence="12">
    <location>
        <begin position="28"/>
        <end position="802"/>
    </location>
</feature>
<evidence type="ECO:0000256" key="10">
    <source>
        <dbReference type="ARBA" id="ARBA00023180"/>
    </source>
</evidence>
<evidence type="ECO:0000256" key="1">
    <source>
        <dbReference type="ARBA" id="ARBA00004251"/>
    </source>
</evidence>
<dbReference type="Pfam" id="PF08263">
    <property type="entry name" value="LRRNT_2"/>
    <property type="match status" value="1"/>
</dbReference>